<dbReference type="EMBL" id="JH823230">
    <property type="protein sequence ID" value="EKC26268.1"/>
    <property type="molecule type" value="Genomic_DNA"/>
</dbReference>
<dbReference type="PANTHER" id="PTHR22803">
    <property type="entry name" value="MANNOSE, PHOSPHOLIPASE, LECTIN RECEPTOR RELATED"/>
    <property type="match status" value="1"/>
</dbReference>
<dbReference type="Gene3D" id="3.10.100.10">
    <property type="entry name" value="Mannose-Binding Protein A, subunit A"/>
    <property type="match status" value="2"/>
</dbReference>
<reference evidence="1" key="1">
    <citation type="journal article" date="2012" name="Nature">
        <title>The oyster genome reveals stress adaptation and complexity of shell formation.</title>
        <authorList>
            <person name="Zhang G."/>
            <person name="Fang X."/>
            <person name="Guo X."/>
            <person name="Li L."/>
            <person name="Luo R."/>
            <person name="Xu F."/>
            <person name="Yang P."/>
            <person name="Zhang L."/>
            <person name="Wang X."/>
            <person name="Qi H."/>
            <person name="Xiong Z."/>
            <person name="Que H."/>
            <person name="Xie Y."/>
            <person name="Holland P.W."/>
            <person name="Paps J."/>
            <person name="Zhu Y."/>
            <person name="Wu F."/>
            <person name="Chen Y."/>
            <person name="Wang J."/>
            <person name="Peng C."/>
            <person name="Meng J."/>
            <person name="Yang L."/>
            <person name="Liu J."/>
            <person name="Wen B."/>
            <person name="Zhang N."/>
            <person name="Huang Z."/>
            <person name="Zhu Q."/>
            <person name="Feng Y."/>
            <person name="Mount A."/>
            <person name="Hedgecock D."/>
            <person name="Xu Z."/>
            <person name="Liu Y."/>
            <person name="Domazet-Loso T."/>
            <person name="Du Y."/>
            <person name="Sun X."/>
            <person name="Zhang S."/>
            <person name="Liu B."/>
            <person name="Cheng P."/>
            <person name="Jiang X."/>
            <person name="Li J."/>
            <person name="Fan D."/>
            <person name="Wang W."/>
            <person name="Fu W."/>
            <person name="Wang T."/>
            <person name="Wang B."/>
            <person name="Zhang J."/>
            <person name="Peng Z."/>
            <person name="Li Y."/>
            <person name="Li N."/>
            <person name="Wang J."/>
            <person name="Chen M."/>
            <person name="He Y."/>
            <person name="Tan F."/>
            <person name="Song X."/>
            <person name="Zheng Q."/>
            <person name="Huang R."/>
            <person name="Yang H."/>
            <person name="Du X."/>
            <person name="Chen L."/>
            <person name="Yang M."/>
            <person name="Gaffney P.M."/>
            <person name="Wang S."/>
            <person name="Luo L."/>
            <person name="She Z."/>
            <person name="Ming Y."/>
            <person name="Huang W."/>
            <person name="Zhang S."/>
            <person name="Huang B."/>
            <person name="Zhang Y."/>
            <person name="Qu T."/>
            <person name="Ni P."/>
            <person name="Miao G."/>
            <person name="Wang J."/>
            <person name="Wang Q."/>
            <person name="Steinberg C.E."/>
            <person name="Wang H."/>
            <person name="Li N."/>
            <person name="Qian L."/>
            <person name="Zhang G."/>
            <person name="Li Y."/>
            <person name="Yang H."/>
            <person name="Liu X."/>
            <person name="Wang J."/>
            <person name="Yin Y."/>
            <person name="Wang J."/>
        </authorList>
    </citation>
    <scope>NUCLEOTIDE SEQUENCE [LARGE SCALE GENOMIC DNA]</scope>
    <source>
        <strain evidence="1">05x7-T-G4-1.051#20</strain>
    </source>
</reference>
<protein>
    <submittedName>
        <fullName evidence="1">C3 and PZP-like alpha-2-macroglobulin domain-containing protein 8</fullName>
    </submittedName>
</protein>
<dbReference type="SMART" id="SM00034">
    <property type="entry name" value="CLECT"/>
    <property type="match status" value="2"/>
</dbReference>
<dbReference type="Pfam" id="PF12248">
    <property type="entry name" value="Methyltransf_FA"/>
    <property type="match status" value="1"/>
</dbReference>
<dbReference type="PROSITE" id="PS50041">
    <property type="entry name" value="C_TYPE_LECTIN_2"/>
    <property type="match status" value="1"/>
</dbReference>
<dbReference type="InterPro" id="IPR001304">
    <property type="entry name" value="C-type_lectin-like"/>
</dbReference>
<dbReference type="InterPro" id="IPR016186">
    <property type="entry name" value="C-type_lectin-like/link_sf"/>
</dbReference>
<accession>K1PX14</accession>
<dbReference type="CDD" id="cd00037">
    <property type="entry name" value="CLECT"/>
    <property type="match status" value="1"/>
</dbReference>
<gene>
    <name evidence="1" type="ORF">CGI_10024122</name>
</gene>
<dbReference type="SUPFAM" id="SSF56436">
    <property type="entry name" value="C-type lectin-like"/>
    <property type="match status" value="2"/>
</dbReference>
<dbReference type="InParanoid" id="K1PX14"/>
<proteinExistence type="predicted"/>
<sequence length="380" mass="43214">MFVPNVLLGMSGDKVVPSLRHSKFKVDATCPGGFTLYRGLCLALSNKIMLSWPNALGTCQDLSGTLLTIDNAQKQKNVEDFITEHYNASKRVLDLPPVYQYHYIDELSTYIRQEKYIQFDIKGCNDAHLILSEHRNDSFSSYEIVIGGWGNTQSVIRDCKQCISKATASHSPLYCTEFRPFWVSWGSGTIRVGEGREVGTDPYNSNFWLAGSDLRHHGQWEWFPEEDFVGTCQDLGGTLLTIDNAQKQKDIEQFIADHYNDPYNSSFWLAGSDLGHHAQWEWFPKEDFVGFTNWLPGLEESQKRSPSRHCMQMSLHNDFKWAADNCMQNRNFICEISKHESSTKAPFGRGILTVIFVVLAHTVFGHGLFIVYFEHGGNAI</sequence>
<dbReference type="InterPro" id="IPR022041">
    <property type="entry name" value="Methyltransf_FA"/>
</dbReference>
<dbReference type="InterPro" id="IPR050111">
    <property type="entry name" value="C-type_lectin/snaclec_domain"/>
</dbReference>
<dbReference type="InterPro" id="IPR016187">
    <property type="entry name" value="CTDL_fold"/>
</dbReference>
<dbReference type="AlphaFoldDB" id="K1PX14"/>
<evidence type="ECO:0000313" key="1">
    <source>
        <dbReference type="EMBL" id="EKC26268.1"/>
    </source>
</evidence>
<name>K1PX14_MAGGI</name>
<dbReference type="HOGENOM" id="CLU_728151_0_0_1"/>
<dbReference type="Pfam" id="PF00059">
    <property type="entry name" value="Lectin_C"/>
    <property type="match status" value="1"/>
</dbReference>
<organism evidence="1">
    <name type="scientific">Magallana gigas</name>
    <name type="common">Pacific oyster</name>
    <name type="synonym">Crassostrea gigas</name>
    <dbReference type="NCBI Taxonomy" id="29159"/>
    <lineage>
        <taxon>Eukaryota</taxon>
        <taxon>Metazoa</taxon>
        <taxon>Spiralia</taxon>
        <taxon>Lophotrochozoa</taxon>
        <taxon>Mollusca</taxon>
        <taxon>Bivalvia</taxon>
        <taxon>Autobranchia</taxon>
        <taxon>Pteriomorphia</taxon>
        <taxon>Ostreida</taxon>
        <taxon>Ostreoidea</taxon>
        <taxon>Ostreidae</taxon>
        <taxon>Magallana</taxon>
    </lineage>
</organism>